<gene>
    <name evidence="3" type="ORF">S03H2_46482</name>
</gene>
<accession>X1IDE0</accession>
<sequence>AFDVGFAADAPDMEKKAIVDTKMGEGPIISIGPNLNPIVVKRLFETAEKHGIPSQRHAANRGTGTDANAIQLAGAATGLVAIPNRYMHTASELIHLEDVKNIIKLMVEFIKDIKEEDSFLPL</sequence>
<dbReference type="PANTHER" id="PTHR32481">
    <property type="entry name" value="AMINOPEPTIDASE"/>
    <property type="match status" value="1"/>
</dbReference>
<dbReference type="AlphaFoldDB" id="X1IDE0"/>
<evidence type="ECO:0000256" key="2">
    <source>
        <dbReference type="ARBA" id="ARBA00022801"/>
    </source>
</evidence>
<organism evidence="3">
    <name type="scientific">marine sediment metagenome</name>
    <dbReference type="NCBI Taxonomy" id="412755"/>
    <lineage>
        <taxon>unclassified sequences</taxon>
        <taxon>metagenomes</taxon>
        <taxon>ecological metagenomes</taxon>
    </lineage>
</organism>
<evidence type="ECO:0000313" key="3">
    <source>
        <dbReference type="EMBL" id="GAH64119.1"/>
    </source>
</evidence>
<dbReference type="EMBL" id="BARU01029188">
    <property type="protein sequence ID" value="GAH64119.1"/>
    <property type="molecule type" value="Genomic_DNA"/>
</dbReference>
<proteinExistence type="predicted"/>
<dbReference type="PANTHER" id="PTHR32481:SF20">
    <property type="entry name" value="AMINOPEPTIDASE YSDC"/>
    <property type="match status" value="1"/>
</dbReference>
<evidence type="ECO:0000256" key="1">
    <source>
        <dbReference type="ARBA" id="ARBA00022723"/>
    </source>
</evidence>
<dbReference type="InterPro" id="IPR008007">
    <property type="entry name" value="Peptidase_M42"/>
</dbReference>
<dbReference type="GO" id="GO:0046872">
    <property type="term" value="F:metal ion binding"/>
    <property type="evidence" value="ECO:0007669"/>
    <property type="project" value="UniProtKB-KW"/>
</dbReference>
<evidence type="ECO:0008006" key="4">
    <source>
        <dbReference type="Google" id="ProtNLM"/>
    </source>
</evidence>
<comment type="caution">
    <text evidence="3">The sequence shown here is derived from an EMBL/GenBank/DDBJ whole genome shotgun (WGS) entry which is preliminary data.</text>
</comment>
<dbReference type="SUPFAM" id="SSF53187">
    <property type="entry name" value="Zn-dependent exopeptidases"/>
    <property type="match status" value="1"/>
</dbReference>
<protein>
    <recommendedName>
        <fullName evidence="4">Peptidase M42 family protein</fullName>
    </recommendedName>
</protein>
<name>X1IDE0_9ZZZZ</name>
<dbReference type="Gene3D" id="3.40.630.10">
    <property type="entry name" value="Zn peptidases"/>
    <property type="match status" value="1"/>
</dbReference>
<dbReference type="InterPro" id="IPR051464">
    <property type="entry name" value="Peptidase_M42_aminopept"/>
</dbReference>
<keyword evidence="1" id="KW-0479">Metal-binding</keyword>
<dbReference type="Pfam" id="PF05343">
    <property type="entry name" value="Peptidase_M42"/>
    <property type="match status" value="1"/>
</dbReference>
<keyword evidence="2" id="KW-0378">Hydrolase</keyword>
<reference evidence="3" key="1">
    <citation type="journal article" date="2014" name="Front. Microbiol.">
        <title>High frequency of phylogenetically diverse reductive dehalogenase-homologous genes in deep subseafloor sedimentary metagenomes.</title>
        <authorList>
            <person name="Kawai M."/>
            <person name="Futagami T."/>
            <person name="Toyoda A."/>
            <person name="Takaki Y."/>
            <person name="Nishi S."/>
            <person name="Hori S."/>
            <person name="Arai W."/>
            <person name="Tsubouchi T."/>
            <person name="Morono Y."/>
            <person name="Uchiyama I."/>
            <person name="Ito T."/>
            <person name="Fujiyama A."/>
            <person name="Inagaki F."/>
            <person name="Takami H."/>
        </authorList>
    </citation>
    <scope>NUCLEOTIDE SEQUENCE</scope>
    <source>
        <strain evidence="3">Expedition CK06-06</strain>
    </source>
</reference>
<dbReference type="GO" id="GO:0016787">
    <property type="term" value="F:hydrolase activity"/>
    <property type="evidence" value="ECO:0007669"/>
    <property type="project" value="UniProtKB-KW"/>
</dbReference>
<feature type="non-terminal residue" evidence="3">
    <location>
        <position position="1"/>
    </location>
</feature>